<evidence type="ECO:0000313" key="4">
    <source>
        <dbReference type="Proteomes" id="UP000190641"/>
    </source>
</evidence>
<protein>
    <submittedName>
        <fullName evidence="3">YfhD family protein</fullName>
    </submittedName>
</protein>
<evidence type="ECO:0000313" key="2">
    <source>
        <dbReference type="EMBL" id="OOR75561.1"/>
    </source>
</evidence>
<evidence type="ECO:0000256" key="1">
    <source>
        <dbReference type="SAM" id="MobiDB-lite"/>
    </source>
</evidence>
<dbReference type="EMBL" id="NTQT01000001">
    <property type="protein sequence ID" value="PFC78465.1"/>
    <property type="molecule type" value="Genomic_DNA"/>
</dbReference>
<organism evidence="3 5">
    <name type="scientific">Bacillus cereus</name>
    <dbReference type="NCBI Taxonomy" id="1396"/>
    <lineage>
        <taxon>Bacteria</taxon>
        <taxon>Bacillati</taxon>
        <taxon>Bacillota</taxon>
        <taxon>Bacilli</taxon>
        <taxon>Bacillales</taxon>
        <taxon>Bacillaceae</taxon>
        <taxon>Bacillus</taxon>
        <taxon>Bacillus cereus group</taxon>
    </lineage>
</organism>
<name>A0A1S9VZ86_BACCE</name>
<dbReference type="InterPro" id="IPR025435">
    <property type="entry name" value="YfhD-like"/>
</dbReference>
<dbReference type="Proteomes" id="UP000220226">
    <property type="component" value="Unassembled WGS sequence"/>
</dbReference>
<accession>A0A1S9VZ86</accession>
<evidence type="ECO:0000313" key="3">
    <source>
        <dbReference type="EMBL" id="PFC78465.1"/>
    </source>
</evidence>
<dbReference type="Proteomes" id="UP000190641">
    <property type="component" value="Unassembled WGS sequence"/>
</dbReference>
<dbReference type="EMBL" id="MUAU01000017">
    <property type="protein sequence ID" value="OOR75561.1"/>
    <property type="molecule type" value="Genomic_DNA"/>
</dbReference>
<dbReference type="Pfam" id="PF14151">
    <property type="entry name" value="YfhD"/>
    <property type="match status" value="1"/>
</dbReference>
<dbReference type="AlphaFoldDB" id="A0A1S9VZ86"/>
<comment type="caution">
    <text evidence="3">The sequence shown here is derived from an EMBL/GenBank/DDBJ whole genome shotgun (WGS) entry which is preliminary data.</text>
</comment>
<proteinExistence type="predicted"/>
<reference evidence="3 5" key="2">
    <citation type="submission" date="2017-09" db="EMBL/GenBank/DDBJ databases">
        <title>Large-scale bioinformatics analysis of Bacillus genomes uncovers conserved roles of natural products in bacterial physiology.</title>
        <authorList>
            <consortium name="Agbiome Team Llc"/>
            <person name="Bleich R.M."/>
            <person name="Grubbs K.J."/>
            <person name="Santa Maria K.C."/>
            <person name="Allen S.E."/>
            <person name="Farag S."/>
            <person name="Shank E.A."/>
            <person name="Bowers A."/>
        </authorList>
    </citation>
    <scope>NUCLEOTIDE SEQUENCE [LARGE SCALE GENOMIC DNA]</scope>
    <source>
        <strain evidence="3 5">AFS025165</strain>
    </source>
</reference>
<sequence length="61" mass="7104">MQRRINARRLCRMNKKNFKQSKATDGIDVEFSRELADHNDLEANARANAADARQKRQSTEK</sequence>
<feature type="region of interest" description="Disordered" evidence="1">
    <location>
        <begin position="39"/>
        <end position="61"/>
    </location>
</feature>
<gene>
    <name evidence="2" type="ORF">BLX06_08160</name>
    <name evidence="3" type="ORF">CN290_00810</name>
</gene>
<feature type="compositionally biased region" description="Basic and acidic residues" evidence="1">
    <location>
        <begin position="52"/>
        <end position="61"/>
    </location>
</feature>
<reference evidence="2 4" key="1">
    <citation type="submission" date="2017-01" db="EMBL/GenBank/DDBJ databases">
        <title>Bacillus cereus isolates.</title>
        <authorList>
            <person name="Beno S.M."/>
        </authorList>
    </citation>
    <scope>NUCLEOTIDE SEQUENCE [LARGE SCALE GENOMIC DNA]</scope>
    <source>
        <strain evidence="2 4">FSL K6-1030</strain>
    </source>
</reference>
<evidence type="ECO:0000313" key="5">
    <source>
        <dbReference type="Proteomes" id="UP000220226"/>
    </source>
</evidence>